<dbReference type="PROSITE" id="PS00518">
    <property type="entry name" value="ZF_RING_1"/>
    <property type="match status" value="1"/>
</dbReference>
<dbReference type="GO" id="GO:0008270">
    <property type="term" value="F:zinc ion binding"/>
    <property type="evidence" value="ECO:0007669"/>
    <property type="project" value="UniProtKB-KW"/>
</dbReference>
<feature type="domain" description="RING-type" evidence="6">
    <location>
        <begin position="157"/>
        <end position="248"/>
    </location>
</feature>
<evidence type="ECO:0000313" key="8">
    <source>
        <dbReference type="Proteomes" id="UP001175228"/>
    </source>
</evidence>
<dbReference type="InterPro" id="IPR027370">
    <property type="entry name" value="Znf-RING_euk"/>
</dbReference>
<evidence type="ECO:0000256" key="4">
    <source>
        <dbReference type="PROSITE-ProRule" id="PRU00175"/>
    </source>
</evidence>
<dbReference type="InterPro" id="IPR017907">
    <property type="entry name" value="Znf_RING_CS"/>
</dbReference>
<feature type="compositionally biased region" description="Basic and acidic residues" evidence="5">
    <location>
        <begin position="276"/>
        <end position="286"/>
    </location>
</feature>
<name>A0AA39QLH7_9AGAR</name>
<dbReference type="Gene3D" id="3.30.40.10">
    <property type="entry name" value="Zinc/RING finger domain, C3HC4 (zinc finger)"/>
    <property type="match status" value="1"/>
</dbReference>
<keyword evidence="8" id="KW-1185">Reference proteome</keyword>
<proteinExistence type="predicted"/>
<accession>A0AA39QLH7</accession>
<keyword evidence="3" id="KW-0862">Zinc</keyword>
<dbReference type="PANTHER" id="PTHR25462">
    <property type="entry name" value="BONUS, ISOFORM C-RELATED"/>
    <property type="match status" value="1"/>
</dbReference>
<keyword evidence="2 4" id="KW-0863">Zinc-finger</keyword>
<gene>
    <name evidence="7" type="ORF">EDD18DRAFT_303060</name>
</gene>
<feature type="region of interest" description="Disordered" evidence="5">
    <location>
        <begin position="270"/>
        <end position="307"/>
    </location>
</feature>
<organism evidence="7 8">
    <name type="scientific">Armillaria luteobubalina</name>
    <dbReference type="NCBI Taxonomy" id="153913"/>
    <lineage>
        <taxon>Eukaryota</taxon>
        <taxon>Fungi</taxon>
        <taxon>Dikarya</taxon>
        <taxon>Basidiomycota</taxon>
        <taxon>Agaricomycotina</taxon>
        <taxon>Agaricomycetes</taxon>
        <taxon>Agaricomycetidae</taxon>
        <taxon>Agaricales</taxon>
        <taxon>Marasmiineae</taxon>
        <taxon>Physalacriaceae</taxon>
        <taxon>Armillaria</taxon>
    </lineage>
</organism>
<reference evidence="7" key="1">
    <citation type="submission" date="2023-06" db="EMBL/GenBank/DDBJ databases">
        <authorList>
            <consortium name="Lawrence Berkeley National Laboratory"/>
            <person name="Ahrendt S."/>
            <person name="Sahu N."/>
            <person name="Indic B."/>
            <person name="Wong-Bajracharya J."/>
            <person name="Merenyi Z."/>
            <person name="Ke H.-M."/>
            <person name="Monk M."/>
            <person name="Kocsube S."/>
            <person name="Drula E."/>
            <person name="Lipzen A."/>
            <person name="Balint B."/>
            <person name="Henrissat B."/>
            <person name="Andreopoulos B."/>
            <person name="Martin F.M."/>
            <person name="Harder C.B."/>
            <person name="Rigling D."/>
            <person name="Ford K.L."/>
            <person name="Foster G.D."/>
            <person name="Pangilinan J."/>
            <person name="Papanicolaou A."/>
            <person name="Barry K."/>
            <person name="LaButti K."/>
            <person name="Viragh M."/>
            <person name="Koriabine M."/>
            <person name="Yan M."/>
            <person name="Riley R."/>
            <person name="Champramary S."/>
            <person name="Plett K.L."/>
            <person name="Tsai I.J."/>
            <person name="Slot J."/>
            <person name="Sipos G."/>
            <person name="Plett J."/>
            <person name="Nagy L.G."/>
            <person name="Grigoriev I.V."/>
        </authorList>
    </citation>
    <scope>NUCLEOTIDE SEQUENCE</scope>
    <source>
        <strain evidence="7">HWK02</strain>
    </source>
</reference>
<evidence type="ECO:0000256" key="3">
    <source>
        <dbReference type="ARBA" id="ARBA00022833"/>
    </source>
</evidence>
<dbReference type="InterPro" id="IPR001841">
    <property type="entry name" value="Znf_RING"/>
</dbReference>
<dbReference type="PANTHER" id="PTHR25462:SF296">
    <property type="entry name" value="MEIOTIC P26, ISOFORM F"/>
    <property type="match status" value="1"/>
</dbReference>
<evidence type="ECO:0000259" key="6">
    <source>
        <dbReference type="PROSITE" id="PS50089"/>
    </source>
</evidence>
<dbReference type="SUPFAM" id="SSF57850">
    <property type="entry name" value="RING/U-box"/>
    <property type="match status" value="1"/>
</dbReference>
<dbReference type="PROSITE" id="PS50089">
    <property type="entry name" value="ZF_RING_2"/>
    <property type="match status" value="1"/>
</dbReference>
<dbReference type="AlphaFoldDB" id="A0AA39QLH7"/>
<feature type="region of interest" description="Disordered" evidence="5">
    <location>
        <begin position="1"/>
        <end position="77"/>
    </location>
</feature>
<keyword evidence="1" id="KW-0479">Metal-binding</keyword>
<dbReference type="Proteomes" id="UP001175228">
    <property type="component" value="Unassembled WGS sequence"/>
</dbReference>
<evidence type="ECO:0000313" key="7">
    <source>
        <dbReference type="EMBL" id="KAK0504534.1"/>
    </source>
</evidence>
<protein>
    <recommendedName>
        <fullName evidence="6">RING-type domain-containing protein</fullName>
    </recommendedName>
</protein>
<dbReference type="GO" id="GO:0061630">
    <property type="term" value="F:ubiquitin protein ligase activity"/>
    <property type="evidence" value="ECO:0007669"/>
    <property type="project" value="TreeGrafter"/>
</dbReference>
<dbReference type="Pfam" id="PF13445">
    <property type="entry name" value="zf-RING_UBOX"/>
    <property type="match status" value="1"/>
</dbReference>
<dbReference type="SMART" id="SM00184">
    <property type="entry name" value="RING"/>
    <property type="match status" value="1"/>
</dbReference>
<comment type="caution">
    <text evidence="7">The sequence shown here is derived from an EMBL/GenBank/DDBJ whole genome shotgun (WGS) entry which is preliminary data.</text>
</comment>
<evidence type="ECO:0000256" key="1">
    <source>
        <dbReference type="ARBA" id="ARBA00022723"/>
    </source>
</evidence>
<evidence type="ECO:0000256" key="5">
    <source>
        <dbReference type="SAM" id="MobiDB-lite"/>
    </source>
</evidence>
<dbReference type="EMBL" id="JAUEPU010000002">
    <property type="protein sequence ID" value="KAK0504534.1"/>
    <property type="molecule type" value="Genomic_DNA"/>
</dbReference>
<dbReference type="InterPro" id="IPR013083">
    <property type="entry name" value="Znf_RING/FYVE/PHD"/>
</dbReference>
<sequence length="307" mass="34602">MPPARAPRSTHRTSPLPKSGGRSEVTLVSDEDPDPSQSTKRRKNRKPAVPMDVIEISSDEDEAPLPPRTVKKPTKTSELEALVDKLRKEAEKAKQAQAEAEKRAAYFEETLNITRMKAATPSGSRPMIVRHIPSSNFTESLIISPQDPSKLEDDINCEICTLKMWSPYLLPECGHTFCQSCLRDWFNTTLEQHRRQHPHYHPNQPIMLPDFLREMMFYPQIAPQQLSALVKQITAASGGPVFSCPTCREPVKNRPVEIFAIKSLVRTVAAAQGESSPRKEPPDGRLRSKNHVPARIEGPWDRFFPPT</sequence>
<evidence type="ECO:0000256" key="2">
    <source>
        <dbReference type="ARBA" id="ARBA00022771"/>
    </source>
</evidence>
<dbReference type="InterPro" id="IPR047153">
    <property type="entry name" value="TRIM45/56/19-like"/>
</dbReference>